<sequence>MSDYMFDGDAHNAHSLDYNELPRDLWSLRTNEEYIGVMATWADSTFVLKEVLLTIQLLPSSHIAENIKNSLNQIITE</sequence>
<comment type="caution">
    <text evidence="1">The sequence shown here is derived from an EMBL/GenBank/DDBJ whole genome shotgun (WGS) entry which is preliminary data.</text>
</comment>
<gene>
    <name evidence="1" type="ORF">DHETER_LOCUS7791</name>
</gene>
<protein>
    <submittedName>
        <fullName evidence="1">13162_t:CDS:1</fullName>
    </submittedName>
</protein>
<dbReference type="Proteomes" id="UP000789702">
    <property type="component" value="Unassembled WGS sequence"/>
</dbReference>
<evidence type="ECO:0000313" key="2">
    <source>
        <dbReference type="Proteomes" id="UP000789702"/>
    </source>
</evidence>
<accession>A0ACA9MVU0</accession>
<evidence type="ECO:0000313" key="1">
    <source>
        <dbReference type="EMBL" id="CAG8615057.1"/>
    </source>
</evidence>
<keyword evidence="2" id="KW-1185">Reference proteome</keyword>
<organism evidence="1 2">
    <name type="scientific">Dentiscutata heterogama</name>
    <dbReference type="NCBI Taxonomy" id="1316150"/>
    <lineage>
        <taxon>Eukaryota</taxon>
        <taxon>Fungi</taxon>
        <taxon>Fungi incertae sedis</taxon>
        <taxon>Mucoromycota</taxon>
        <taxon>Glomeromycotina</taxon>
        <taxon>Glomeromycetes</taxon>
        <taxon>Diversisporales</taxon>
        <taxon>Gigasporaceae</taxon>
        <taxon>Dentiscutata</taxon>
    </lineage>
</organism>
<dbReference type="EMBL" id="CAJVPU010011477">
    <property type="protein sequence ID" value="CAG8615057.1"/>
    <property type="molecule type" value="Genomic_DNA"/>
</dbReference>
<reference evidence="1" key="1">
    <citation type="submission" date="2021-06" db="EMBL/GenBank/DDBJ databases">
        <authorList>
            <person name="Kallberg Y."/>
            <person name="Tangrot J."/>
            <person name="Rosling A."/>
        </authorList>
    </citation>
    <scope>NUCLEOTIDE SEQUENCE</scope>
    <source>
        <strain evidence="1">IL203A</strain>
    </source>
</reference>
<name>A0ACA9MVU0_9GLOM</name>
<proteinExistence type="predicted"/>